<dbReference type="RefSeq" id="XP_023931478.1">
    <property type="nucleotide sequence ID" value="XM_024075710.1"/>
</dbReference>
<sequence length="1706" mass="195022">MSTIRERMRARRRALQESSSLLEDQGSDVEASPRRNRREKDEDIEMSSLNKSEETVEMLDEVRNAETLMDNLSKRRKEKQRELSRTLKTDEDVTRELHQAKKKSKAKISQSVRQEMEAEGEMSVEDEIEELGDAEEEPVEELTHGETPRSSAGPSPRRGFADSVSGTPGKSPRLDASLSLREKLRNKVLKAREQGESEALEDRPGRRLKGLRGKPLAGTRFDDPSLVGKEEQEAEAQLEKSRQAREKWKKAGQEVHKSEKPAYMLKSLYPTVDEAYDFFTRNWDPEPEEVKRPLPTPREPTEGEAAEGEEEAQQPAEVTEEPQESSEEKALLEDYDDTGRNIVIVSAEYVPHQEKIQKEEAIYFVPSIIPIPPAEKIGDSAEPRYLEEEGLYVGTRPAVAITNQNKMEHRLLREPGKGSRWFGEDGKIIALPNPIKETPSRPHVPEDIPYMLQTDYRKAITKEFDSRYIDGSIEGKGRYQLDVDVNTLTLIHHHLFSREHVLATRLTQLYAQYIGRTKKNIVDYLTEKLRALKGAAAHLEENILNLKAKNSNVNISDLEQRLQDYRYEIKQTRNLRDTEQHSDRALLKSIIRTWQEIKSLRQLQNFTNTSVKLRIKKEEVNRAEDEEQWRRDMEEEVQELKEEKSREYDEKLALYQKQLEAFKQQLKAKKEAARRKKLRLKRVARAEQDQDENEAETFEQANKDDEILAQENLTKPEKPAKVTEANIREIVKEKAIRNKRSPGEPKLYPELTNTATITPTNQVPRAEQQRREDLGKYKMFVKVLFNNKEVSRTHVRPLNQEFRVSFAQIFNIQIMQWPQSVRLQVFESVGLSNSMLAEIYAAVPEATVTADTVQLEEMEFSSDITVTHVHEGVGSGIPFSFTADGSNPQSLMTTGILLMSVSWGVDTNGLPLVPPTSSNVNQAFSAMKGLDAVAAIGASAMVDMEKLSKWIAESRLDPNDPSNADLVYMMKPMKDGTGLQMPSYFRLEHLQEEFNFTTDEELDMHRRFRLIRLREEEVPLFKNKQIPALEKDIPQDAFLEYEKKEKEKEQLREDKDIESHRAAVAQFMQRVREQVLQRFRLAAHQKSFHDVVFEEEVPNIGTLAINLQQLGEPRRPLRPVRKERKKVSAQNVSEADVVINVQRAYDVPIRTDAVPKADGRGQRVKVPVTQILVRPFIEAVFQGISSKTPVADGPNPSWNYNIRLPFRPENGDFSPSNLQTIRDHLYLNLFDEVVTDMASNQATSGQEVHQRIEKNWLGSLYIPFSTLYQNSLEPHPNNKIDGTFRINSPSILLGYTHDGSRTSIDPTGAGGVEVGRGNAEDTYISLFITIEPQLSSPEHIREKFDSNEDPKLILAADAWIEALQKKFPKREYKTTVIDVNGKSVFITRYFKSLKPPDEILNQNTAPQAQAELVARYVSMIPFVSDSVVFPGLCDIWSTCDQFLQMLAGDEEEHAVLLCNYFLQLGKQAWLCLGTAIPEGGTAYVLTKEANGYLIWNGSTGESYSHTNPFCPLQSIGCLVNQENIWANVQPNDQPSRIDYDVHNTSSWRPFFNNSFPNPGLASIQPENLLYFPTDKNYVVDLQDKIERTVRQRFMEDWRPQSITRWNRLCQQTFRNLLPKMEETRGKGMGQQHASELESVLGAYKLSGFPLCMPFTEIQNIVESVHATGVWDNNNEGVEFALAVHIHAYPNSVLAVWVYVASLLRTR</sequence>
<feature type="compositionally biased region" description="Basic and acidic residues" evidence="2">
    <location>
        <begin position="220"/>
        <end position="259"/>
    </location>
</feature>
<dbReference type="Pfam" id="PF24652">
    <property type="entry name" value="CEP76_C"/>
    <property type="match status" value="1"/>
</dbReference>
<dbReference type="Pfam" id="PF17661">
    <property type="entry name" value="DUF5523"/>
    <property type="match status" value="1"/>
</dbReference>
<dbReference type="PANTHER" id="PTHR20837:SF0">
    <property type="entry name" value="COILED-COIL AND C2 DOMAIN-CONTAINING PROTEIN 2A"/>
    <property type="match status" value="1"/>
</dbReference>
<evidence type="ECO:0000259" key="3">
    <source>
        <dbReference type="Pfam" id="PF15625"/>
    </source>
</evidence>
<feature type="domain" description="Centrosomal protein of 76 kDa C-terminal" evidence="5">
    <location>
        <begin position="1602"/>
        <end position="1700"/>
    </location>
</feature>
<evidence type="ECO:0000259" key="4">
    <source>
        <dbReference type="Pfam" id="PF17661"/>
    </source>
</evidence>
<evidence type="ECO:0000313" key="7">
    <source>
        <dbReference type="Proteomes" id="UP000085678"/>
    </source>
</evidence>
<feature type="region of interest" description="Disordered" evidence="2">
    <location>
        <begin position="69"/>
        <end position="259"/>
    </location>
</feature>
<dbReference type="InterPro" id="IPR028928">
    <property type="entry name" value="CC2D2AN-C2"/>
</dbReference>
<dbReference type="GO" id="GO:1905515">
    <property type="term" value="P:non-motile cilium assembly"/>
    <property type="evidence" value="ECO:0007669"/>
    <property type="project" value="TreeGrafter"/>
</dbReference>
<feature type="domain" description="CEP76/DRC7 peptidase-like" evidence="6">
    <location>
        <begin position="1434"/>
        <end position="1550"/>
    </location>
</feature>
<gene>
    <name evidence="8" type="primary">LOC106172714</name>
</gene>
<dbReference type="Pfam" id="PF24656">
    <property type="entry name" value="CEPT76_peptidase"/>
    <property type="match status" value="1"/>
</dbReference>
<keyword evidence="7" id="KW-1185">Reference proteome</keyword>
<feature type="coiled-coil region" evidence="1">
    <location>
        <begin position="522"/>
        <end position="575"/>
    </location>
</feature>
<feature type="region of interest" description="Disordered" evidence="2">
    <location>
        <begin position="1"/>
        <end position="57"/>
    </location>
</feature>
<keyword evidence="1" id="KW-0175">Coiled coil</keyword>
<evidence type="ECO:0000256" key="1">
    <source>
        <dbReference type="SAM" id="Coils"/>
    </source>
</evidence>
<dbReference type="InterPro" id="IPR056290">
    <property type="entry name" value="CEPT76/DRC7_peptidase-like_dom"/>
</dbReference>
<feature type="domain" description="CC2D2A N-terminal C2" evidence="3">
    <location>
        <begin position="742"/>
        <end position="915"/>
    </location>
</feature>
<evidence type="ECO:0000313" key="8">
    <source>
        <dbReference type="RefSeq" id="XP_023931478.1"/>
    </source>
</evidence>
<organism evidence="7 8">
    <name type="scientific">Lingula anatina</name>
    <name type="common">Brachiopod</name>
    <name type="synonym">Lingula unguis</name>
    <dbReference type="NCBI Taxonomy" id="7574"/>
    <lineage>
        <taxon>Eukaryota</taxon>
        <taxon>Metazoa</taxon>
        <taxon>Spiralia</taxon>
        <taxon>Lophotrochozoa</taxon>
        <taxon>Brachiopoda</taxon>
        <taxon>Linguliformea</taxon>
        <taxon>Lingulata</taxon>
        <taxon>Lingulida</taxon>
        <taxon>Linguloidea</taxon>
        <taxon>Lingulidae</taxon>
        <taxon>Lingula</taxon>
    </lineage>
</organism>
<dbReference type="GO" id="GO:0035869">
    <property type="term" value="C:ciliary transition zone"/>
    <property type="evidence" value="ECO:0007669"/>
    <property type="project" value="TreeGrafter"/>
</dbReference>
<dbReference type="PANTHER" id="PTHR20837">
    <property type="entry name" value="CENTROSOMAL PROTEIN-RELATED"/>
    <property type="match status" value="1"/>
</dbReference>
<dbReference type="InterPro" id="IPR052434">
    <property type="entry name" value="Tectonic-like_complex_comp"/>
</dbReference>
<evidence type="ECO:0000259" key="6">
    <source>
        <dbReference type="Pfam" id="PF24656"/>
    </source>
</evidence>
<accession>A0A2R2MMM0</accession>
<dbReference type="GeneID" id="106172714"/>
<dbReference type="InParanoid" id="A0A2R2MMM0"/>
<dbReference type="InterPro" id="IPR056288">
    <property type="entry name" value="CEP76_C"/>
</dbReference>
<feature type="compositionally biased region" description="Acidic residues" evidence="2">
    <location>
        <begin position="117"/>
        <end position="140"/>
    </location>
</feature>
<feature type="compositionally biased region" description="Acidic residues" evidence="2">
    <location>
        <begin position="302"/>
        <end position="325"/>
    </location>
</feature>
<dbReference type="STRING" id="7574.A0A2R2MMM0"/>
<evidence type="ECO:0000259" key="5">
    <source>
        <dbReference type="Pfam" id="PF24652"/>
    </source>
</evidence>
<dbReference type="OrthoDB" id="2162143at2759"/>
<reference evidence="8" key="1">
    <citation type="submission" date="2025-08" db="UniProtKB">
        <authorList>
            <consortium name="RefSeq"/>
        </authorList>
    </citation>
    <scope>IDENTIFICATION</scope>
    <source>
        <tissue evidence="8">Gonads</tissue>
    </source>
</reference>
<feature type="region of interest" description="Disordered" evidence="2">
    <location>
        <begin position="285"/>
        <end position="335"/>
    </location>
</feature>
<feature type="compositionally biased region" description="Basic and acidic residues" evidence="2">
    <location>
        <begin position="79"/>
        <end position="99"/>
    </location>
</feature>
<name>A0A2R2MMM0_LINAN</name>
<evidence type="ECO:0000256" key="2">
    <source>
        <dbReference type="SAM" id="MobiDB-lite"/>
    </source>
</evidence>
<feature type="region of interest" description="Disordered" evidence="2">
    <location>
        <begin position="684"/>
        <end position="703"/>
    </location>
</feature>
<feature type="compositionally biased region" description="Basic and acidic residues" evidence="2">
    <location>
        <begin position="180"/>
        <end position="205"/>
    </location>
</feature>
<protein>
    <submittedName>
        <fullName evidence="8">Coiled-coil and C2 domain-containing protein 2A-like isoform X1</fullName>
    </submittedName>
</protein>
<dbReference type="Proteomes" id="UP000085678">
    <property type="component" value="Unplaced"/>
</dbReference>
<proteinExistence type="predicted"/>
<dbReference type="InterPro" id="IPR041510">
    <property type="entry name" value="DUF5523"/>
</dbReference>
<dbReference type="GO" id="GO:1904491">
    <property type="term" value="P:protein localization to ciliary transition zone"/>
    <property type="evidence" value="ECO:0007669"/>
    <property type="project" value="TreeGrafter"/>
</dbReference>
<feature type="domain" description="DUF5523" evidence="4">
    <location>
        <begin position="230"/>
        <end position="458"/>
    </location>
</feature>
<dbReference type="Pfam" id="PF15625">
    <property type="entry name" value="CC2D2AN-C2"/>
    <property type="match status" value="1"/>
</dbReference>